<dbReference type="PROSITE" id="PS50158">
    <property type="entry name" value="ZF_CCHC"/>
    <property type="match status" value="1"/>
</dbReference>
<dbReference type="GO" id="GO:0003676">
    <property type="term" value="F:nucleic acid binding"/>
    <property type="evidence" value="ECO:0007669"/>
    <property type="project" value="InterPro"/>
</dbReference>
<dbReference type="InterPro" id="IPR004330">
    <property type="entry name" value="FAR1_DNA_bnd_dom"/>
</dbReference>
<dbReference type="OrthoDB" id="106784at2759"/>
<dbReference type="STRING" id="35608.A0A2U1PEE8"/>
<reference evidence="9 10" key="1">
    <citation type="journal article" date="2018" name="Mol. Plant">
        <title>The genome of Artemisia annua provides insight into the evolution of Asteraceae family and artemisinin biosynthesis.</title>
        <authorList>
            <person name="Shen Q."/>
            <person name="Zhang L."/>
            <person name="Liao Z."/>
            <person name="Wang S."/>
            <person name="Yan T."/>
            <person name="Shi P."/>
            <person name="Liu M."/>
            <person name="Fu X."/>
            <person name="Pan Q."/>
            <person name="Wang Y."/>
            <person name="Lv Z."/>
            <person name="Lu X."/>
            <person name="Zhang F."/>
            <person name="Jiang W."/>
            <person name="Ma Y."/>
            <person name="Chen M."/>
            <person name="Hao X."/>
            <person name="Li L."/>
            <person name="Tang Y."/>
            <person name="Lv G."/>
            <person name="Zhou Y."/>
            <person name="Sun X."/>
            <person name="Brodelius P.E."/>
            <person name="Rose J.K.C."/>
            <person name="Tang K."/>
        </authorList>
    </citation>
    <scope>NUCLEOTIDE SEQUENCE [LARGE SCALE GENOMIC DNA]</scope>
    <source>
        <strain evidence="10">cv. Huhao1</strain>
        <tissue evidence="9">Leaf</tissue>
    </source>
</reference>
<gene>
    <name evidence="9" type="ORF">CTI12_AA162890</name>
</gene>
<accession>A0A2U1PEE8</accession>
<feature type="compositionally biased region" description="Basic and acidic residues" evidence="5">
    <location>
        <begin position="450"/>
        <end position="462"/>
    </location>
</feature>
<dbReference type="Pfam" id="PF10551">
    <property type="entry name" value="MULE"/>
    <property type="match status" value="1"/>
</dbReference>
<dbReference type="InterPro" id="IPR017907">
    <property type="entry name" value="Znf_RING_CS"/>
</dbReference>
<keyword evidence="3" id="KW-0862">Zinc</keyword>
<sequence>MNQKKLCNKDFDLVFYDDVTGQEYNDDEFKLASGSSVIIKRVPAEPVLRPHKLEASEISEDIPKGTYHNKPEEIVLEKKVAPEDREQIKLEKVANANGVDLHKVDLPSELRCPICNTYFKEAVMIPCCQHSFCKKCISEVLTPTARCPKCSSTKYRVEHLLPNLSLRHAIEHFLESQILASAPETDLQKYVPDGESGIQGKEVSAVTKRKLDLLYSTSAMDKGSNLNMAESVYESQNRKNAFLEGTGFHTGNSCAIDLLNRNGGRYKHDDLAPFADSQGENQPIMPQVCMPDEADSNRERRQWFNSGGGDRGYTVDNRNKKVGRTCYNCGSPDHLVRDCPTATTQNPMYHAGDRMFQGGMSGYGMPYWNAAAFPPVNPYMNMYGNPGMMPFSPAMVPVQPYGVPPYFPSTYGSLPVPGGNTRMGGLTPVGTRAEQPFRHSENFELQNSDSRSKYSYEKREDTQGDQGVKQADGNEKGTPVLGGVGSAYGYGNNKTGVFASWEIDSTEFDIYDIDPECIPTPNGHRYWVPVNEKPKYGDVFATFDEAYNMYKVYAAKARFCVRKSGSKSKNGQITHKHLDVEEVENESAKHKRKRRSTTSVTDCKAHLSLKHIIGRNSYSVHTFVENHNHKLIDPANMDLSRARRKLEFGDHMFIHCASLSNIGPQKAHRLRVALLGGFDKVRGMPVDWNNFRRGMNLFIGEKDAQMLVDKMLKRQKHVPGFSFYHHIEKDELCRMFWADETVKCNYVAFGDVVSFDATLNTNKYDMICVPFIGVDNHQKCVTFGAALLSNEKYESYCWMLEAFLKVHGKQPPLAPTDQDTALRKAVVKMFPESHHRLCMWHITQKLLGKVMGDIDADSKFRKEFYKLVWNMYIGP</sequence>
<dbReference type="PROSITE" id="PS00518">
    <property type="entry name" value="ZF_RING_1"/>
    <property type="match status" value="1"/>
</dbReference>
<dbReference type="SUPFAM" id="SSF57850">
    <property type="entry name" value="RING/U-box"/>
    <property type="match status" value="1"/>
</dbReference>
<dbReference type="InterPro" id="IPR036875">
    <property type="entry name" value="Znf_CCHC_sf"/>
</dbReference>
<feature type="domain" description="RING-type" evidence="6">
    <location>
        <begin position="112"/>
        <end position="151"/>
    </location>
</feature>
<organism evidence="9 10">
    <name type="scientific">Artemisia annua</name>
    <name type="common">Sweet wormwood</name>
    <dbReference type="NCBI Taxonomy" id="35608"/>
    <lineage>
        <taxon>Eukaryota</taxon>
        <taxon>Viridiplantae</taxon>
        <taxon>Streptophyta</taxon>
        <taxon>Embryophyta</taxon>
        <taxon>Tracheophyta</taxon>
        <taxon>Spermatophyta</taxon>
        <taxon>Magnoliopsida</taxon>
        <taxon>eudicotyledons</taxon>
        <taxon>Gunneridae</taxon>
        <taxon>Pentapetalae</taxon>
        <taxon>asterids</taxon>
        <taxon>campanulids</taxon>
        <taxon>Asterales</taxon>
        <taxon>Asteraceae</taxon>
        <taxon>Asteroideae</taxon>
        <taxon>Anthemideae</taxon>
        <taxon>Artemisiinae</taxon>
        <taxon>Artemisia</taxon>
    </lineage>
</organism>
<dbReference type="InterPro" id="IPR001841">
    <property type="entry name" value="Znf_RING"/>
</dbReference>
<dbReference type="AlphaFoldDB" id="A0A2U1PEE8"/>
<dbReference type="EMBL" id="PKPP01001264">
    <property type="protein sequence ID" value="PWA84125.1"/>
    <property type="molecule type" value="Genomic_DNA"/>
</dbReference>
<dbReference type="CDD" id="cd16620">
    <property type="entry name" value="vRING-HC-C4C4_RBBP6"/>
    <property type="match status" value="1"/>
</dbReference>
<dbReference type="SMART" id="SM00343">
    <property type="entry name" value="ZnF_C2HC"/>
    <property type="match status" value="1"/>
</dbReference>
<dbReference type="GO" id="GO:0008270">
    <property type="term" value="F:zinc ion binding"/>
    <property type="evidence" value="ECO:0007669"/>
    <property type="project" value="UniProtKB-KW"/>
</dbReference>
<evidence type="ECO:0000256" key="2">
    <source>
        <dbReference type="ARBA" id="ARBA00022771"/>
    </source>
</evidence>
<protein>
    <submittedName>
        <fullName evidence="9">Zinc finger, CCHC-type, Zinc finger, RING/FYVE/PHD-type, DWNN domain protein</fullName>
    </submittedName>
</protein>
<keyword evidence="1" id="KW-0479">Metal-binding</keyword>
<dbReference type="InterPro" id="IPR018289">
    <property type="entry name" value="MULE_transposase_dom"/>
</dbReference>
<dbReference type="PROSITE" id="PS50089">
    <property type="entry name" value="ZF_RING_2"/>
    <property type="match status" value="1"/>
</dbReference>
<evidence type="ECO:0000256" key="5">
    <source>
        <dbReference type="SAM" id="MobiDB-lite"/>
    </source>
</evidence>
<dbReference type="SMART" id="SM00184">
    <property type="entry name" value="RING"/>
    <property type="match status" value="1"/>
</dbReference>
<evidence type="ECO:0000256" key="1">
    <source>
        <dbReference type="ARBA" id="ARBA00022723"/>
    </source>
</evidence>
<dbReference type="Gene3D" id="3.10.20.90">
    <property type="entry name" value="Phosphatidylinositol 3-kinase Catalytic Subunit, Chain A, domain 1"/>
    <property type="match status" value="1"/>
</dbReference>
<feature type="domain" description="DWNN" evidence="8">
    <location>
        <begin position="1"/>
        <end position="43"/>
    </location>
</feature>
<dbReference type="InterPro" id="IPR013083">
    <property type="entry name" value="Znf_RING/FYVE/PHD"/>
</dbReference>
<comment type="caution">
    <text evidence="9">The sequence shown here is derived from an EMBL/GenBank/DDBJ whole genome shotgun (WGS) entry which is preliminary data.</text>
</comment>
<dbReference type="Pfam" id="PF03101">
    <property type="entry name" value="FAR1"/>
    <property type="match status" value="1"/>
</dbReference>
<dbReference type="Pfam" id="PF13923">
    <property type="entry name" value="zf-C3HC4_2"/>
    <property type="match status" value="1"/>
</dbReference>
<evidence type="ECO:0000259" key="8">
    <source>
        <dbReference type="PROSITE" id="PS51282"/>
    </source>
</evidence>
<feature type="region of interest" description="Disordered" evidence="5">
    <location>
        <begin position="422"/>
        <end position="480"/>
    </location>
</feature>
<evidence type="ECO:0000313" key="10">
    <source>
        <dbReference type="Proteomes" id="UP000245207"/>
    </source>
</evidence>
<evidence type="ECO:0000313" key="9">
    <source>
        <dbReference type="EMBL" id="PWA84125.1"/>
    </source>
</evidence>
<dbReference type="SUPFAM" id="SSF57756">
    <property type="entry name" value="Retrovirus zinc finger-like domains"/>
    <property type="match status" value="1"/>
</dbReference>
<dbReference type="InterPro" id="IPR014891">
    <property type="entry name" value="DWNN_domain"/>
</dbReference>
<keyword evidence="2 4" id="KW-0863">Zinc-finger</keyword>
<dbReference type="PROSITE" id="PS51282">
    <property type="entry name" value="DWNN"/>
    <property type="match status" value="1"/>
</dbReference>
<evidence type="ECO:0000256" key="4">
    <source>
        <dbReference type="PROSITE-ProRule" id="PRU00047"/>
    </source>
</evidence>
<dbReference type="Pfam" id="PF00098">
    <property type="entry name" value="zf-CCHC"/>
    <property type="match status" value="1"/>
</dbReference>
<evidence type="ECO:0000256" key="3">
    <source>
        <dbReference type="ARBA" id="ARBA00022833"/>
    </source>
</evidence>
<dbReference type="Gene3D" id="4.10.60.10">
    <property type="entry name" value="Zinc finger, CCHC-type"/>
    <property type="match status" value="1"/>
</dbReference>
<name>A0A2U1PEE8_ARTAN</name>
<feature type="domain" description="CCHC-type" evidence="7">
    <location>
        <begin position="326"/>
        <end position="340"/>
    </location>
</feature>
<dbReference type="InterPro" id="IPR001878">
    <property type="entry name" value="Znf_CCHC"/>
</dbReference>
<dbReference type="Gene3D" id="3.30.40.10">
    <property type="entry name" value="Zinc/RING finger domain, C3HC4 (zinc finger)"/>
    <property type="match status" value="1"/>
</dbReference>
<dbReference type="Pfam" id="PF08783">
    <property type="entry name" value="DWNN"/>
    <property type="match status" value="1"/>
</dbReference>
<dbReference type="Proteomes" id="UP000245207">
    <property type="component" value="Unassembled WGS sequence"/>
</dbReference>
<evidence type="ECO:0000259" key="6">
    <source>
        <dbReference type="PROSITE" id="PS50089"/>
    </source>
</evidence>
<dbReference type="PANTHER" id="PTHR47718:SF12">
    <property type="entry name" value="PROTEIN FAR1-RELATED SEQUENCE"/>
    <property type="match status" value="1"/>
</dbReference>
<proteinExistence type="predicted"/>
<evidence type="ECO:0000259" key="7">
    <source>
        <dbReference type="PROSITE" id="PS50158"/>
    </source>
</evidence>
<dbReference type="PANTHER" id="PTHR47718">
    <property type="entry name" value="OS01G0519700 PROTEIN"/>
    <property type="match status" value="1"/>
</dbReference>
<keyword evidence="10" id="KW-1185">Reference proteome</keyword>